<organism evidence="3 4">
    <name type="scientific">Nocardia iowensis</name>
    <dbReference type="NCBI Taxonomy" id="204891"/>
    <lineage>
        <taxon>Bacteria</taxon>
        <taxon>Bacillati</taxon>
        <taxon>Actinomycetota</taxon>
        <taxon>Actinomycetes</taxon>
        <taxon>Mycobacteriales</taxon>
        <taxon>Nocardiaceae</taxon>
        <taxon>Nocardia</taxon>
    </lineage>
</organism>
<protein>
    <submittedName>
        <fullName evidence="3">Uncharacterized protein</fullName>
    </submittedName>
</protein>
<evidence type="ECO:0000313" key="3">
    <source>
        <dbReference type="EMBL" id="QXN90302.1"/>
    </source>
</evidence>
<sequence length="212" mass="23124">MTTTAPRTAVSNELDDAVHALIGHRLRSHTDTDGETRSGYSESVYDEIRAELAARQGGGGTLRPRSLPPAWVEGLDWLTDIDTTVAVWRPDAGHDNGQTETVRRLNLLAAAAWAPEYHGLVGEWIAQLWRWAEAGKGLLEPVHRWELVAACPACEVRTVHRPDAAGELVRQAALQITADGCICQACRTSWAPTHYRLLAAALGCQLPHGVLE</sequence>
<evidence type="ECO:0000259" key="2">
    <source>
        <dbReference type="Pfam" id="PF24030"/>
    </source>
</evidence>
<accession>A0ABX8RN15</accession>
<evidence type="ECO:0000259" key="1">
    <source>
        <dbReference type="Pfam" id="PF24029"/>
    </source>
</evidence>
<dbReference type="InterPro" id="IPR055765">
    <property type="entry name" value="DUF7341"/>
</dbReference>
<evidence type="ECO:0000313" key="4">
    <source>
        <dbReference type="Proteomes" id="UP000694257"/>
    </source>
</evidence>
<dbReference type="RefSeq" id="WP_218471174.1">
    <property type="nucleotide sequence ID" value="NZ_BAABJN010000006.1"/>
</dbReference>
<reference evidence="3 4" key="1">
    <citation type="submission" date="2021-07" db="EMBL/GenBank/DDBJ databases">
        <title>Whole Genome Sequence of Nocardia Iowensis.</title>
        <authorList>
            <person name="Lamm A."/>
            <person name="Collins-Fairclough A.M."/>
            <person name="Bunk B."/>
            <person name="Sproer C."/>
        </authorList>
    </citation>
    <scope>NUCLEOTIDE SEQUENCE [LARGE SCALE GENOMIC DNA]</scope>
    <source>
        <strain evidence="3 4">NRRL 5646</strain>
    </source>
</reference>
<dbReference type="Proteomes" id="UP000694257">
    <property type="component" value="Chromosome"/>
</dbReference>
<feature type="domain" description="DUF7340" evidence="1">
    <location>
        <begin position="143"/>
        <end position="204"/>
    </location>
</feature>
<gene>
    <name evidence="3" type="ORF">KV110_33570</name>
</gene>
<keyword evidence="4" id="KW-1185">Reference proteome</keyword>
<feature type="domain" description="DUF7341" evidence="2">
    <location>
        <begin position="10"/>
        <end position="139"/>
    </location>
</feature>
<dbReference type="EMBL" id="CP078145">
    <property type="protein sequence ID" value="QXN90302.1"/>
    <property type="molecule type" value="Genomic_DNA"/>
</dbReference>
<dbReference type="InterPro" id="IPR055764">
    <property type="entry name" value="DUF7340"/>
</dbReference>
<dbReference type="Pfam" id="PF24029">
    <property type="entry name" value="DUF7340"/>
    <property type="match status" value="1"/>
</dbReference>
<dbReference type="Pfam" id="PF24030">
    <property type="entry name" value="DUF7341"/>
    <property type="match status" value="1"/>
</dbReference>
<proteinExistence type="predicted"/>
<name>A0ABX8RN15_NOCIO</name>